<evidence type="ECO:0000313" key="2">
    <source>
        <dbReference type="Proteomes" id="UP000187609"/>
    </source>
</evidence>
<evidence type="ECO:0000313" key="1">
    <source>
        <dbReference type="EMBL" id="OIT22828.1"/>
    </source>
</evidence>
<protein>
    <submittedName>
        <fullName evidence="1">Uncharacterized protein</fullName>
    </submittedName>
</protein>
<dbReference type="Proteomes" id="UP000187609">
    <property type="component" value="Unassembled WGS sequence"/>
</dbReference>
<proteinExistence type="predicted"/>
<feature type="non-terminal residue" evidence="1">
    <location>
        <position position="95"/>
    </location>
</feature>
<dbReference type="Gramene" id="OIT22828">
    <property type="protein sequence ID" value="OIT22828"/>
    <property type="gene ID" value="A4A49_65949"/>
</dbReference>
<sequence length="95" mass="10898">MKMIHDKNIIERSFKPGDKVLLYNSRLRLFPGILKSRCSGPLRVVEIHPTGAVEIVAENDSRKFRVNVHRLKYYVGMDAEKVVSVIHLIEPPMLS</sequence>
<dbReference type="EMBL" id="MJEQ01003467">
    <property type="protein sequence ID" value="OIT22828.1"/>
    <property type="molecule type" value="Genomic_DNA"/>
</dbReference>
<organism evidence="1 2">
    <name type="scientific">Nicotiana attenuata</name>
    <name type="common">Coyote tobacco</name>
    <dbReference type="NCBI Taxonomy" id="49451"/>
    <lineage>
        <taxon>Eukaryota</taxon>
        <taxon>Viridiplantae</taxon>
        <taxon>Streptophyta</taxon>
        <taxon>Embryophyta</taxon>
        <taxon>Tracheophyta</taxon>
        <taxon>Spermatophyta</taxon>
        <taxon>Magnoliopsida</taxon>
        <taxon>eudicotyledons</taxon>
        <taxon>Gunneridae</taxon>
        <taxon>Pentapetalae</taxon>
        <taxon>asterids</taxon>
        <taxon>lamiids</taxon>
        <taxon>Solanales</taxon>
        <taxon>Solanaceae</taxon>
        <taxon>Nicotianoideae</taxon>
        <taxon>Nicotianeae</taxon>
        <taxon>Nicotiana</taxon>
    </lineage>
</organism>
<gene>
    <name evidence="1" type="ORF">A4A49_65949</name>
</gene>
<dbReference type="OMA" id="EIMKIMH"/>
<reference evidence="1" key="1">
    <citation type="submission" date="2016-11" db="EMBL/GenBank/DDBJ databases">
        <title>The genome of Nicotiana attenuata.</title>
        <authorList>
            <person name="Xu S."/>
            <person name="Brockmoeller T."/>
            <person name="Gaquerel E."/>
            <person name="Navarro A."/>
            <person name="Kuhl H."/>
            <person name="Gase K."/>
            <person name="Ling Z."/>
            <person name="Zhou W."/>
            <person name="Kreitzer C."/>
            <person name="Stanke M."/>
            <person name="Tang H."/>
            <person name="Lyons E."/>
            <person name="Pandey P."/>
            <person name="Pandey S.P."/>
            <person name="Timmermann B."/>
            <person name="Baldwin I.T."/>
        </authorList>
    </citation>
    <scope>NUCLEOTIDE SEQUENCE [LARGE SCALE GENOMIC DNA]</scope>
    <source>
        <strain evidence="1">UT</strain>
    </source>
</reference>
<accession>A0A1J6K2G6</accession>
<dbReference type="AlphaFoldDB" id="A0A1J6K2G6"/>
<keyword evidence="2" id="KW-1185">Reference proteome</keyword>
<name>A0A1J6K2G6_NICAT</name>
<comment type="caution">
    <text evidence="1">The sequence shown here is derived from an EMBL/GenBank/DDBJ whole genome shotgun (WGS) entry which is preliminary data.</text>
</comment>